<comment type="pathway">
    <text evidence="1">Cofactor biosynthesis; molybdopterin biosynthesis.</text>
</comment>
<proteinExistence type="predicted"/>
<dbReference type="PANTHER" id="PTHR10192">
    <property type="entry name" value="MOLYBDOPTERIN BIOSYNTHESIS PROTEIN"/>
    <property type="match status" value="1"/>
</dbReference>
<organism evidence="4">
    <name type="scientific">hydrothermal vent metagenome</name>
    <dbReference type="NCBI Taxonomy" id="652676"/>
    <lineage>
        <taxon>unclassified sequences</taxon>
        <taxon>metagenomes</taxon>
        <taxon>ecological metagenomes</taxon>
    </lineage>
</organism>
<dbReference type="Pfam" id="PF00994">
    <property type="entry name" value="MoCF_biosynth"/>
    <property type="match status" value="1"/>
</dbReference>
<dbReference type="EMBL" id="FPIB01000007">
    <property type="protein sequence ID" value="SFV89971.1"/>
    <property type="molecule type" value="Genomic_DNA"/>
</dbReference>
<evidence type="ECO:0000256" key="1">
    <source>
        <dbReference type="ARBA" id="ARBA00005046"/>
    </source>
</evidence>
<name>A0A1W1E7Y5_9ZZZZ</name>
<dbReference type="SUPFAM" id="SSF63882">
    <property type="entry name" value="MoeA N-terminal region -like"/>
    <property type="match status" value="1"/>
</dbReference>
<evidence type="ECO:0000313" key="4">
    <source>
        <dbReference type="EMBL" id="SFV89971.1"/>
    </source>
</evidence>
<dbReference type="GO" id="GO:0061599">
    <property type="term" value="F:molybdopterin molybdotransferase activity"/>
    <property type="evidence" value="ECO:0007669"/>
    <property type="project" value="TreeGrafter"/>
</dbReference>
<dbReference type="InterPro" id="IPR036425">
    <property type="entry name" value="MoaB/Mog-like_dom_sf"/>
</dbReference>
<dbReference type="CDD" id="cd00887">
    <property type="entry name" value="MoeA"/>
    <property type="match status" value="1"/>
</dbReference>
<dbReference type="InterPro" id="IPR005111">
    <property type="entry name" value="MoeA_C_domain_IV"/>
</dbReference>
<sequence length="413" mass="45132">MAKTYVDFNEAVAVSLQHAEAINIGEIIGIEHALGRVLSQDIICRKNLPSFNNSAMDGFAVKAADAGKSLKIKRVIYAGEVPEASLNEGECYKIMTGAQVPDDVDTIVPIEDVVKFENDEVTLPQTLQQGSSLRRKGEERKEGEVLFCKGEEITARTVAVLASQGIVTVEVYKKLSIAVVSTGNELKEPWEEASEDEIYNCNSFAIISTLQSKGFDASYIKVLPDNLEETIGFVLALKSYDVIITSGGISMGDADFVGRAFESNGLTTLFDGVNIKPGRPIMMGKMDKTFVICLPGNPLTAMVNLYLFAIPIVRKIQGHNAYYHNVEYAKNSSPFKTKTGRVNIVLGHLQAGNFQATRDNRYGSGMITVMEESNAMLITDTAFSGAKEGTEVKIIRLDGIYLSEKVDIFNKPL</sequence>
<dbReference type="SUPFAM" id="SSF53218">
    <property type="entry name" value="Molybdenum cofactor biosynthesis proteins"/>
    <property type="match status" value="1"/>
</dbReference>
<protein>
    <submittedName>
        <fullName evidence="4">Molybdopterin biosynthesis protein MoeA</fullName>
    </submittedName>
</protein>
<feature type="domain" description="MoaB/Mog" evidence="3">
    <location>
        <begin position="178"/>
        <end position="315"/>
    </location>
</feature>
<dbReference type="AlphaFoldDB" id="A0A1W1E7Y5"/>
<dbReference type="Gene3D" id="2.40.340.10">
    <property type="entry name" value="MoeA, C-terminal, domain IV"/>
    <property type="match status" value="1"/>
</dbReference>
<dbReference type="InterPro" id="IPR005110">
    <property type="entry name" value="MoeA_linker/N"/>
</dbReference>
<dbReference type="Gene3D" id="2.170.190.11">
    <property type="entry name" value="Molybdopterin biosynthesis moea protein, domain 3"/>
    <property type="match status" value="1"/>
</dbReference>
<dbReference type="NCBIfam" id="TIGR00177">
    <property type="entry name" value="molyb_syn"/>
    <property type="match status" value="1"/>
</dbReference>
<dbReference type="Pfam" id="PF03454">
    <property type="entry name" value="MoeA_C"/>
    <property type="match status" value="1"/>
</dbReference>
<dbReference type="InterPro" id="IPR001453">
    <property type="entry name" value="MoaB/Mog_dom"/>
</dbReference>
<dbReference type="SMART" id="SM00852">
    <property type="entry name" value="MoCF_biosynth"/>
    <property type="match status" value="1"/>
</dbReference>
<dbReference type="PANTHER" id="PTHR10192:SF5">
    <property type="entry name" value="GEPHYRIN"/>
    <property type="match status" value="1"/>
</dbReference>
<dbReference type="UniPathway" id="UPA00344"/>
<reference evidence="4" key="1">
    <citation type="submission" date="2016-10" db="EMBL/GenBank/DDBJ databases">
        <authorList>
            <person name="de Groot N.N."/>
        </authorList>
    </citation>
    <scope>NUCLEOTIDE SEQUENCE</scope>
</reference>
<dbReference type="Gene3D" id="3.90.105.10">
    <property type="entry name" value="Molybdopterin biosynthesis moea protein, domain 2"/>
    <property type="match status" value="1"/>
</dbReference>
<gene>
    <name evidence="4" type="ORF">MNB_SV-4-1151</name>
</gene>
<dbReference type="GO" id="GO:0005829">
    <property type="term" value="C:cytosol"/>
    <property type="evidence" value="ECO:0007669"/>
    <property type="project" value="TreeGrafter"/>
</dbReference>
<dbReference type="Gene3D" id="3.40.980.10">
    <property type="entry name" value="MoaB/Mog-like domain"/>
    <property type="match status" value="1"/>
</dbReference>
<dbReference type="SUPFAM" id="SSF63867">
    <property type="entry name" value="MoeA C-terminal domain-like"/>
    <property type="match status" value="1"/>
</dbReference>
<keyword evidence="2" id="KW-0501">Molybdenum cofactor biosynthesis</keyword>
<dbReference type="GO" id="GO:0006777">
    <property type="term" value="P:Mo-molybdopterin cofactor biosynthetic process"/>
    <property type="evidence" value="ECO:0007669"/>
    <property type="project" value="UniProtKB-KW"/>
</dbReference>
<evidence type="ECO:0000256" key="2">
    <source>
        <dbReference type="ARBA" id="ARBA00023150"/>
    </source>
</evidence>
<dbReference type="InterPro" id="IPR036135">
    <property type="entry name" value="MoeA_linker/N_sf"/>
</dbReference>
<dbReference type="InterPro" id="IPR038987">
    <property type="entry name" value="MoeA-like"/>
</dbReference>
<evidence type="ECO:0000259" key="3">
    <source>
        <dbReference type="SMART" id="SM00852"/>
    </source>
</evidence>
<accession>A0A1W1E7Y5</accession>
<dbReference type="InterPro" id="IPR036688">
    <property type="entry name" value="MoeA_C_domain_IV_sf"/>
</dbReference>
<dbReference type="Pfam" id="PF03453">
    <property type="entry name" value="MoeA_N"/>
    <property type="match status" value="1"/>
</dbReference>